<keyword evidence="2" id="KW-0472">Membrane</keyword>
<organism evidence="4 5">
    <name type="scientific">Vitis rotundifolia</name>
    <name type="common">Muscadine grape</name>
    <dbReference type="NCBI Taxonomy" id="103349"/>
    <lineage>
        <taxon>Eukaryota</taxon>
        <taxon>Viridiplantae</taxon>
        <taxon>Streptophyta</taxon>
        <taxon>Embryophyta</taxon>
        <taxon>Tracheophyta</taxon>
        <taxon>Spermatophyta</taxon>
        <taxon>Magnoliopsida</taxon>
        <taxon>eudicotyledons</taxon>
        <taxon>Gunneridae</taxon>
        <taxon>Pentapetalae</taxon>
        <taxon>rosids</taxon>
        <taxon>Vitales</taxon>
        <taxon>Vitaceae</taxon>
        <taxon>Viteae</taxon>
        <taxon>Vitis</taxon>
    </lineage>
</organism>
<feature type="region of interest" description="Disordered" evidence="1">
    <location>
        <begin position="60"/>
        <end position="84"/>
    </location>
</feature>
<feature type="signal peptide" evidence="3">
    <location>
        <begin position="1"/>
        <end position="29"/>
    </location>
</feature>
<dbReference type="PANTHER" id="PTHR35094">
    <property type="entry name" value="LEUCINE-RICH REPEAT EXTENSIN-LIKE PROTEIN 2"/>
    <property type="match status" value="1"/>
</dbReference>
<keyword evidence="5" id="KW-1185">Reference proteome</keyword>
<protein>
    <submittedName>
        <fullName evidence="4">Uncharacterized protein</fullName>
    </submittedName>
</protein>
<name>A0AA39ALK1_VITRO</name>
<keyword evidence="2" id="KW-1133">Transmembrane helix</keyword>
<evidence type="ECO:0000313" key="5">
    <source>
        <dbReference type="Proteomes" id="UP001168098"/>
    </source>
</evidence>
<dbReference type="AlphaFoldDB" id="A0AA39ALK1"/>
<evidence type="ECO:0000256" key="2">
    <source>
        <dbReference type="SAM" id="Phobius"/>
    </source>
</evidence>
<dbReference type="PANTHER" id="PTHR35094:SF1">
    <property type="entry name" value="PROTEIN, PUTATIVE-RELATED"/>
    <property type="match status" value="1"/>
</dbReference>
<evidence type="ECO:0000313" key="4">
    <source>
        <dbReference type="EMBL" id="KAJ9708389.1"/>
    </source>
</evidence>
<feature type="transmembrane region" description="Helical" evidence="2">
    <location>
        <begin position="118"/>
        <end position="135"/>
    </location>
</feature>
<feature type="compositionally biased region" description="Pro residues" evidence="1">
    <location>
        <begin position="62"/>
        <end position="84"/>
    </location>
</feature>
<dbReference type="EMBL" id="JARBHA010000001">
    <property type="protein sequence ID" value="KAJ9708389.1"/>
    <property type="molecule type" value="Genomic_DNA"/>
</dbReference>
<evidence type="ECO:0000256" key="3">
    <source>
        <dbReference type="SAM" id="SignalP"/>
    </source>
</evidence>
<evidence type="ECO:0000256" key="1">
    <source>
        <dbReference type="SAM" id="MobiDB-lite"/>
    </source>
</evidence>
<feature type="chain" id="PRO_5041341044" evidence="3">
    <location>
        <begin position="30"/>
        <end position="136"/>
    </location>
</feature>
<gene>
    <name evidence="4" type="ORF">PVL29_000437</name>
</gene>
<comment type="caution">
    <text evidence="4">The sequence shown here is derived from an EMBL/GenBank/DDBJ whole genome shotgun (WGS) entry which is preliminary data.</text>
</comment>
<reference evidence="4 5" key="1">
    <citation type="journal article" date="2023" name="BMC Biotechnol.">
        <title>Vitis rotundifolia cv Carlos genome sequencing.</title>
        <authorList>
            <person name="Huff M."/>
            <person name="Hulse-Kemp A."/>
            <person name="Scheffler B."/>
            <person name="Youngblood R."/>
            <person name="Simpson S."/>
            <person name="Babiker E."/>
            <person name="Staton M."/>
        </authorList>
    </citation>
    <scope>NUCLEOTIDE SEQUENCE [LARGE SCALE GENOMIC DNA]</scope>
    <source>
        <tissue evidence="4">Leaf</tissue>
    </source>
</reference>
<feature type="region of interest" description="Disordered" evidence="1">
    <location>
        <begin position="28"/>
        <end position="47"/>
    </location>
</feature>
<accession>A0AA39ALK1</accession>
<keyword evidence="3" id="KW-0732">Signal</keyword>
<proteinExistence type="predicted"/>
<keyword evidence="2" id="KW-0812">Transmembrane</keyword>
<dbReference type="Proteomes" id="UP001168098">
    <property type="component" value="Unassembled WGS sequence"/>
</dbReference>
<sequence>MSTATGAFNSLKLLTVFLAVAAIATPVSGSNSRKLDESPASGTPDAGVKCGGCSSCQNPCYQSPPPPPPPSPPPPHKKPPTPYCAPPPPPATSYIYITGPPGTLYPVDEYYGGAGRNFMVGLPILAVCGLLNLLLL</sequence>